<feature type="transmembrane region" description="Helical" evidence="6">
    <location>
        <begin position="10"/>
        <end position="28"/>
    </location>
</feature>
<comment type="subcellular location">
    <subcellularLocation>
        <location evidence="1 6">Cell membrane</location>
        <topology evidence="1 6">Multi-pass membrane protein</topology>
    </subcellularLocation>
</comment>
<dbReference type="AlphaFoldDB" id="A0A179ETM0"/>
<feature type="transmembrane region" description="Helical" evidence="6">
    <location>
        <begin position="81"/>
        <end position="107"/>
    </location>
</feature>
<keyword evidence="3 6" id="KW-0812">Transmembrane</keyword>
<keyword evidence="8" id="KW-1185">Reference proteome</keyword>
<dbReference type="PANTHER" id="PTHR37693:SF1">
    <property type="entry name" value="INTEGRAL MEMBRANE PROTEIN"/>
    <property type="match status" value="1"/>
</dbReference>
<dbReference type="EC" id="2.3.2.3" evidence="6"/>
<keyword evidence="6" id="KW-0443">Lipid metabolism</keyword>
<dbReference type="GO" id="GO:0005886">
    <property type="term" value="C:plasma membrane"/>
    <property type="evidence" value="ECO:0007669"/>
    <property type="project" value="UniProtKB-SubCell"/>
</dbReference>
<comment type="function">
    <text evidence="6">Catalyzes the transfer of a lysyl group from L-lysyl-tRNA(Lys) to membrane-bound phosphatidylglycerol (PG), which produces lysylphosphatidylglycerol (LPG), a major component of the bacterial membrane with a positive net charge. LPG synthesis contributes to bacterial virulence as it is involved in the resistance mechanism against cationic antimicrobial peptides (CAMP) produces by the host's immune system (defensins, cathelicidins) and by the competing microorganisms.</text>
</comment>
<feature type="transmembrane region" description="Helical" evidence="6">
    <location>
        <begin position="226"/>
        <end position="244"/>
    </location>
</feature>
<keyword evidence="5 6" id="KW-0472">Membrane</keyword>
<dbReference type="Proteomes" id="UP000078516">
    <property type="component" value="Unassembled WGS sequence"/>
</dbReference>
<gene>
    <name evidence="6" type="primary">mprF</name>
    <name evidence="7" type="ORF">A6E74_02390</name>
</gene>
<organism evidence="7 8">
    <name type="scientific">Enterococcus thailandicus</name>
    <dbReference type="NCBI Taxonomy" id="417368"/>
    <lineage>
        <taxon>Bacteria</taxon>
        <taxon>Bacillati</taxon>
        <taxon>Bacillota</taxon>
        <taxon>Bacilli</taxon>
        <taxon>Lactobacillales</taxon>
        <taxon>Enterococcaceae</taxon>
        <taxon>Enterococcus</taxon>
    </lineage>
</organism>
<feature type="transmembrane region" description="Helical" evidence="6">
    <location>
        <begin position="156"/>
        <end position="176"/>
    </location>
</feature>
<feature type="transmembrane region" description="Helical" evidence="6">
    <location>
        <begin position="306"/>
        <end position="326"/>
    </location>
</feature>
<name>A0A179ETM0_ENTTH</name>
<dbReference type="PANTHER" id="PTHR37693">
    <property type="entry name" value="PHOSPHATIDYLGLYCEROL LYSYLTRANSFERASE"/>
    <property type="match status" value="1"/>
</dbReference>
<keyword evidence="4 6" id="KW-1133">Transmembrane helix</keyword>
<dbReference type="InterPro" id="IPR022791">
    <property type="entry name" value="L-PG_synthase/AglD"/>
</dbReference>
<dbReference type="Pfam" id="PF03706">
    <property type="entry name" value="LPG_synthase_TM"/>
    <property type="match status" value="1"/>
</dbReference>
<protein>
    <recommendedName>
        <fullName evidence="6">Phosphatidylglycerol lysyltransferase</fullName>
        <ecNumber evidence="6">2.3.2.3</ecNumber>
    </recommendedName>
    <alternativeName>
        <fullName evidence="6">Lysylphosphatidylglycerol synthase</fullName>
    </alternativeName>
</protein>
<sequence>MSNKRTKTKLFLNLLLFLLILGIIYYLIQYSLADILAELLSTSLVVLLGVLLLGTIYQIAEGRSIKEIAKPFAPEFSTKDGFWTSCYIAFYRIVSFGTGTLISEVYFYNKKGMRFSQGVGVTALHMIMYKMAVITYAIIGLLIQFSLFYTKAPKMIPFILAGIILTIVIVSALLVLSMSINVQVFFVKIANRLCKRNKTRALVDNWNIQIYSLRETVQTIVKDRTALGWIYFWNLVKLLFWYIIPYLTLVENHPSVDFLLTFSFVSFAVVLAGVLPTPGGIGSFEFVYLLLFRPLVGTVDAVSSLLLYRFSSFVLPFIYGMFYVLVERRAVIKKEISEVRREKVSESSREEM</sequence>
<dbReference type="GO" id="GO:0050071">
    <property type="term" value="F:phosphatidylglycerol lysyltransferase activity"/>
    <property type="evidence" value="ECO:0007669"/>
    <property type="project" value="UniProtKB-EC"/>
</dbReference>
<evidence type="ECO:0000256" key="4">
    <source>
        <dbReference type="ARBA" id="ARBA00022989"/>
    </source>
</evidence>
<dbReference type="GO" id="GO:0046677">
    <property type="term" value="P:response to antibiotic"/>
    <property type="evidence" value="ECO:0007669"/>
    <property type="project" value="UniProtKB-KW"/>
</dbReference>
<evidence type="ECO:0000256" key="1">
    <source>
        <dbReference type="ARBA" id="ARBA00004651"/>
    </source>
</evidence>
<feature type="transmembrane region" description="Helical" evidence="6">
    <location>
        <begin position="127"/>
        <end position="149"/>
    </location>
</feature>
<evidence type="ECO:0000256" key="3">
    <source>
        <dbReference type="ARBA" id="ARBA00022692"/>
    </source>
</evidence>
<dbReference type="EMBL" id="LWMN01000010">
    <property type="protein sequence ID" value="OAQ56280.1"/>
    <property type="molecule type" value="Genomic_DNA"/>
</dbReference>
<comment type="caution">
    <text evidence="7">The sequence shown here is derived from an EMBL/GenBank/DDBJ whole genome shotgun (WGS) entry which is preliminary data.</text>
</comment>
<dbReference type="GO" id="GO:0006629">
    <property type="term" value="P:lipid metabolic process"/>
    <property type="evidence" value="ECO:0007669"/>
    <property type="project" value="UniProtKB-KW"/>
</dbReference>
<dbReference type="RefSeq" id="WP_067481800.1">
    <property type="nucleotide sequence ID" value="NZ_LWMN01000010.1"/>
</dbReference>
<evidence type="ECO:0000256" key="2">
    <source>
        <dbReference type="ARBA" id="ARBA00022475"/>
    </source>
</evidence>
<proteinExistence type="inferred from homology"/>
<comment type="catalytic activity">
    <reaction evidence="6">
        <text>L-lysyl-tRNA(Lys) + a 1,2-diacyl-sn-glycero-3-phospho-(1'-sn-glycerol) = a 1,2-diacyl-sn-glycero-3-phospho-1'-(3'-O-L-lysyl)-sn-glycerol + tRNA(Lys)</text>
        <dbReference type="Rhea" id="RHEA:10668"/>
        <dbReference type="Rhea" id="RHEA-COMP:9696"/>
        <dbReference type="Rhea" id="RHEA-COMP:9697"/>
        <dbReference type="ChEBI" id="CHEBI:64716"/>
        <dbReference type="ChEBI" id="CHEBI:75792"/>
        <dbReference type="ChEBI" id="CHEBI:78442"/>
        <dbReference type="ChEBI" id="CHEBI:78529"/>
        <dbReference type="EC" id="2.3.2.3"/>
    </reaction>
</comment>
<evidence type="ECO:0000313" key="7">
    <source>
        <dbReference type="EMBL" id="OAQ56280.1"/>
    </source>
</evidence>
<keyword evidence="2" id="KW-1003">Cell membrane</keyword>
<feature type="transmembrane region" description="Helical" evidence="6">
    <location>
        <begin position="40"/>
        <end position="60"/>
    </location>
</feature>
<keyword evidence="6" id="KW-0808">Transferase</keyword>
<evidence type="ECO:0000256" key="5">
    <source>
        <dbReference type="ARBA" id="ARBA00023136"/>
    </source>
</evidence>
<reference evidence="7 8" key="1">
    <citation type="submission" date="2016-04" db="EMBL/GenBank/DDBJ databases">
        <title>Draft genome of an Enterococcus thailandicus strain isolated from bovine feces.</title>
        <authorList>
            <person name="Beukers A.G."/>
            <person name="Zaheer R."/>
            <person name="Goji N."/>
            <person name="Cook S.R."/>
            <person name="Amoako K."/>
            <person name="Chaves A.V."/>
            <person name="Ward M.P."/>
            <person name="Mcallister T.A."/>
        </authorList>
    </citation>
    <scope>NUCLEOTIDE SEQUENCE [LARGE SCALE GENOMIC DNA]</scope>
    <source>
        <strain evidence="7 8">F0711D 46</strain>
    </source>
</reference>
<evidence type="ECO:0000256" key="6">
    <source>
        <dbReference type="RuleBase" id="RU363042"/>
    </source>
</evidence>
<feature type="transmembrane region" description="Helical" evidence="6">
    <location>
        <begin position="256"/>
        <end position="275"/>
    </location>
</feature>
<evidence type="ECO:0000313" key="8">
    <source>
        <dbReference type="Proteomes" id="UP000078516"/>
    </source>
</evidence>
<accession>A0A179ETM0</accession>
<comment type="similarity">
    <text evidence="6">Belongs to the LPG synthase family.</text>
</comment>
<keyword evidence="6" id="KW-0046">Antibiotic resistance</keyword>